<dbReference type="EMBL" id="AP022620">
    <property type="protein sequence ID" value="BBZ78087.1"/>
    <property type="molecule type" value="Genomic_DNA"/>
</dbReference>
<reference evidence="7 8" key="1">
    <citation type="journal article" date="2019" name="Emerg. Microbes Infect.">
        <title>Comprehensive subspecies identification of 175 nontuberculous mycobacteria species based on 7547 genomic profiles.</title>
        <authorList>
            <person name="Matsumoto Y."/>
            <person name="Kinjo T."/>
            <person name="Motooka D."/>
            <person name="Nabeya D."/>
            <person name="Jung N."/>
            <person name="Uechi K."/>
            <person name="Horii T."/>
            <person name="Iida T."/>
            <person name="Fujita J."/>
            <person name="Nakamura S."/>
        </authorList>
    </citation>
    <scope>NUCLEOTIDE SEQUENCE [LARGE SCALE GENOMIC DNA]</scope>
    <source>
        <strain evidence="7 8">JCM 30275</strain>
    </source>
</reference>
<keyword evidence="8" id="KW-1185">Reference proteome</keyword>
<evidence type="ECO:0000256" key="3">
    <source>
        <dbReference type="ARBA" id="ARBA00022692"/>
    </source>
</evidence>
<comment type="subcellular location">
    <subcellularLocation>
        <location evidence="1">Cell membrane</location>
        <topology evidence="1">Multi-pass membrane protein</topology>
    </subcellularLocation>
</comment>
<evidence type="ECO:0000313" key="7">
    <source>
        <dbReference type="EMBL" id="BBZ78087.1"/>
    </source>
</evidence>
<dbReference type="PANTHER" id="PTHR35007">
    <property type="entry name" value="INTEGRAL MEMBRANE PROTEIN-RELATED"/>
    <property type="match status" value="1"/>
</dbReference>
<accession>A0A6N4WCZ4</accession>
<dbReference type="InterPro" id="IPR018076">
    <property type="entry name" value="T2SS_GspF_dom"/>
</dbReference>
<sequence length="192" mass="19041">MTSAALLLAAALLIAAGPAAVRHRAGIRSVRSAGPRAVHRRRDPLAAASALDVFAVCLSAGMSVPAAATATAPSAPEQLGAMLRRAADLLALGAPADMAWEVPDGLRDPTCAAVARLARRSAASGSALAQGVAELAEQSRQDATHAAAAAAERASVLIAGPLGLCFLPAFICLGIVPVVAGLAGDVFSGILL</sequence>
<evidence type="ECO:0000256" key="2">
    <source>
        <dbReference type="ARBA" id="ARBA00022475"/>
    </source>
</evidence>
<dbReference type="RefSeq" id="WP_179967374.1">
    <property type="nucleotide sequence ID" value="NZ_AP022620.1"/>
</dbReference>
<evidence type="ECO:0000259" key="6">
    <source>
        <dbReference type="Pfam" id="PF00482"/>
    </source>
</evidence>
<dbReference type="PANTHER" id="PTHR35007:SF3">
    <property type="entry name" value="POSSIBLE CONSERVED ALANINE RICH MEMBRANE PROTEIN"/>
    <property type="match status" value="1"/>
</dbReference>
<proteinExistence type="predicted"/>
<protein>
    <recommendedName>
        <fullName evidence="6">Type II secretion system protein GspF domain-containing protein</fullName>
    </recommendedName>
</protein>
<dbReference type="AlphaFoldDB" id="A0A6N4WCZ4"/>
<dbReference type="Pfam" id="PF00482">
    <property type="entry name" value="T2SSF"/>
    <property type="match status" value="1"/>
</dbReference>
<keyword evidence="4" id="KW-1133">Transmembrane helix</keyword>
<dbReference type="GO" id="GO:0005886">
    <property type="term" value="C:plasma membrane"/>
    <property type="evidence" value="ECO:0007669"/>
    <property type="project" value="UniProtKB-SubCell"/>
</dbReference>
<organism evidence="7 8">
    <name type="scientific">Mycolicibacterium anyangense</name>
    <dbReference type="NCBI Taxonomy" id="1431246"/>
    <lineage>
        <taxon>Bacteria</taxon>
        <taxon>Bacillati</taxon>
        <taxon>Actinomycetota</taxon>
        <taxon>Actinomycetes</taxon>
        <taxon>Mycobacteriales</taxon>
        <taxon>Mycobacteriaceae</taxon>
        <taxon>Mycolicibacterium</taxon>
    </lineage>
</organism>
<evidence type="ECO:0000313" key="8">
    <source>
        <dbReference type="Proteomes" id="UP000467249"/>
    </source>
</evidence>
<name>A0A6N4WCZ4_9MYCO</name>
<keyword evidence="5" id="KW-0472">Membrane</keyword>
<evidence type="ECO:0000256" key="1">
    <source>
        <dbReference type="ARBA" id="ARBA00004651"/>
    </source>
</evidence>
<keyword evidence="3" id="KW-0812">Transmembrane</keyword>
<gene>
    <name evidence="7" type="ORF">MANY_34240</name>
</gene>
<feature type="domain" description="Type II secretion system protein GspF" evidence="6">
    <location>
        <begin position="51"/>
        <end position="172"/>
    </location>
</feature>
<dbReference type="Proteomes" id="UP000467249">
    <property type="component" value="Chromosome"/>
</dbReference>
<keyword evidence="2" id="KW-1003">Cell membrane</keyword>
<dbReference type="KEGG" id="many:MANY_34240"/>
<evidence type="ECO:0000256" key="5">
    <source>
        <dbReference type="ARBA" id="ARBA00023136"/>
    </source>
</evidence>
<evidence type="ECO:0000256" key="4">
    <source>
        <dbReference type="ARBA" id="ARBA00022989"/>
    </source>
</evidence>